<dbReference type="Pfam" id="PF01582">
    <property type="entry name" value="TIR"/>
    <property type="match status" value="1"/>
</dbReference>
<dbReference type="SUPFAM" id="SSF52200">
    <property type="entry name" value="Toll/Interleukin receptor TIR domain"/>
    <property type="match status" value="1"/>
</dbReference>
<dbReference type="GO" id="GO:0006122">
    <property type="term" value="P:mitochondrial electron transport, ubiquinol to cytochrome c"/>
    <property type="evidence" value="ECO:0007669"/>
    <property type="project" value="InterPro"/>
</dbReference>
<dbReference type="GO" id="GO:0005739">
    <property type="term" value="C:mitochondrion"/>
    <property type="evidence" value="ECO:0007669"/>
    <property type="project" value="GOC"/>
</dbReference>
<dbReference type="SUPFAM" id="SSF81524">
    <property type="entry name" value="14 kDa protein of cytochrome bc1 complex (Ubiquinol-cytochrome c reductase)"/>
    <property type="match status" value="1"/>
</dbReference>
<reference evidence="6 7" key="1">
    <citation type="submission" date="2019-01" db="EMBL/GenBank/DDBJ databases">
        <title>Sequencing of cultivated peanut Arachis hypogaea provides insights into genome evolution and oil improvement.</title>
        <authorList>
            <person name="Chen X."/>
        </authorList>
    </citation>
    <scope>NUCLEOTIDE SEQUENCE [LARGE SCALE GENOMIC DNA]</scope>
    <source>
        <strain evidence="7">cv. Fuhuasheng</strain>
        <tissue evidence="6">Leaves</tissue>
    </source>
</reference>
<dbReference type="AlphaFoldDB" id="A0A445AI04"/>
<keyword evidence="2" id="KW-0378">Hydrolase</keyword>
<dbReference type="EC" id="3.2.2.6" evidence="1"/>
<dbReference type="PANTHER" id="PTHR32009:SF39">
    <property type="entry name" value="TIR DOMAIN-CONTAINING PROTEIN"/>
    <property type="match status" value="1"/>
</dbReference>
<evidence type="ECO:0000256" key="2">
    <source>
        <dbReference type="ARBA" id="ARBA00022801"/>
    </source>
</evidence>
<dbReference type="GO" id="GO:0007165">
    <property type="term" value="P:signal transduction"/>
    <property type="evidence" value="ECO:0007669"/>
    <property type="project" value="InterPro"/>
</dbReference>
<accession>A0A445AI04</accession>
<protein>
    <recommendedName>
        <fullName evidence="1">ADP-ribosyl cyclase/cyclic ADP-ribose hydrolase</fullName>
        <ecNumber evidence="1">3.2.2.6</ecNumber>
    </recommendedName>
</protein>
<evidence type="ECO:0000256" key="4">
    <source>
        <dbReference type="ARBA" id="ARBA00047304"/>
    </source>
</evidence>
<dbReference type="GO" id="GO:0045275">
    <property type="term" value="C:respiratory chain complex III"/>
    <property type="evidence" value="ECO:0007669"/>
    <property type="project" value="InterPro"/>
</dbReference>
<dbReference type="InterPro" id="IPR036544">
    <property type="entry name" value="QCR7_sf"/>
</dbReference>
<dbReference type="GO" id="GO:0061809">
    <property type="term" value="F:NAD+ nucleosidase activity, cyclic ADP-ribose generating"/>
    <property type="evidence" value="ECO:0007669"/>
    <property type="project" value="UniProtKB-EC"/>
</dbReference>
<dbReference type="InterPro" id="IPR000157">
    <property type="entry name" value="TIR_dom"/>
</dbReference>
<dbReference type="Gene3D" id="3.40.50.10140">
    <property type="entry name" value="Toll/interleukin-1 receptor homology (TIR) domain"/>
    <property type="match status" value="1"/>
</dbReference>
<dbReference type="STRING" id="3818.A0A445AI04"/>
<evidence type="ECO:0000313" key="6">
    <source>
        <dbReference type="EMBL" id="RYR26035.1"/>
    </source>
</evidence>
<evidence type="ECO:0000256" key="1">
    <source>
        <dbReference type="ARBA" id="ARBA00011982"/>
    </source>
</evidence>
<dbReference type="EMBL" id="SDMP01000012">
    <property type="protein sequence ID" value="RYR26035.1"/>
    <property type="molecule type" value="Genomic_DNA"/>
</dbReference>
<keyword evidence="3" id="KW-0520">NAD</keyword>
<dbReference type="InterPro" id="IPR035897">
    <property type="entry name" value="Toll_tir_struct_dom_sf"/>
</dbReference>
<keyword evidence="7" id="KW-1185">Reference proteome</keyword>
<evidence type="ECO:0000256" key="3">
    <source>
        <dbReference type="ARBA" id="ARBA00023027"/>
    </source>
</evidence>
<feature type="domain" description="TIR" evidence="5">
    <location>
        <begin position="1"/>
        <end position="132"/>
    </location>
</feature>
<comment type="catalytic activity">
    <reaction evidence="4">
        <text>NAD(+) + H2O = ADP-D-ribose + nicotinamide + H(+)</text>
        <dbReference type="Rhea" id="RHEA:16301"/>
        <dbReference type="ChEBI" id="CHEBI:15377"/>
        <dbReference type="ChEBI" id="CHEBI:15378"/>
        <dbReference type="ChEBI" id="CHEBI:17154"/>
        <dbReference type="ChEBI" id="CHEBI:57540"/>
        <dbReference type="ChEBI" id="CHEBI:57967"/>
        <dbReference type="EC" id="3.2.2.6"/>
    </reaction>
    <physiologicalReaction direction="left-to-right" evidence="4">
        <dbReference type="Rhea" id="RHEA:16302"/>
    </physiologicalReaction>
</comment>
<dbReference type="PANTHER" id="PTHR32009">
    <property type="entry name" value="TMV RESISTANCE PROTEIN N-LIKE"/>
    <property type="match status" value="1"/>
</dbReference>
<sequence length="156" mass="17524">MVAALVTKGELDGEMGDAHMAMQARLMSQALRKLNRSLSAIEDSRISIVVFSRSYGDSTWWLKELEKITECWSSKGQKVAPVFYVVDLSEAGAAFACRESLKKDACLPGFVTLNRLSKEVVDARHQCLKCAMDLSMKHEYLPEDLQVFSSFFDQSF</sequence>
<dbReference type="Gene3D" id="1.10.1090.10">
    <property type="entry name" value="Cytochrome b-c1 complex subunit 7"/>
    <property type="match status" value="1"/>
</dbReference>
<dbReference type="Proteomes" id="UP000289738">
    <property type="component" value="Chromosome B02"/>
</dbReference>
<proteinExistence type="predicted"/>
<name>A0A445AI04_ARAHY</name>
<dbReference type="PROSITE" id="PS50104">
    <property type="entry name" value="TIR"/>
    <property type="match status" value="1"/>
</dbReference>
<gene>
    <name evidence="6" type="ORF">Ahy_B02g060153</name>
</gene>
<comment type="caution">
    <text evidence="6">The sequence shown here is derived from an EMBL/GenBank/DDBJ whole genome shotgun (WGS) entry which is preliminary data.</text>
</comment>
<evidence type="ECO:0000313" key="7">
    <source>
        <dbReference type="Proteomes" id="UP000289738"/>
    </source>
</evidence>
<organism evidence="6 7">
    <name type="scientific">Arachis hypogaea</name>
    <name type="common">Peanut</name>
    <dbReference type="NCBI Taxonomy" id="3818"/>
    <lineage>
        <taxon>Eukaryota</taxon>
        <taxon>Viridiplantae</taxon>
        <taxon>Streptophyta</taxon>
        <taxon>Embryophyta</taxon>
        <taxon>Tracheophyta</taxon>
        <taxon>Spermatophyta</taxon>
        <taxon>Magnoliopsida</taxon>
        <taxon>eudicotyledons</taxon>
        <taxon>Gunneridae</taxon>
        <taxon>Pentapetalae</taxon>
        <taxon>rosids</taxon>
        <taxon>fabids</taxon>
        <taxon>Fabales</taxon>
        <taxon>Fabaceae</taxon>
        <taxon>Papilionoideae</taxon>
        <taxon>50 kb inversion clade</taxon>
        <taxon>dalbergioids sensu lato</taxon>
        <taxon>Dalbergieae</taxon>
        <taxon>Pterocarpus clade</taxon>
        <taxon>Arachis</taxon>
    </lineage>
</organism>
<evidence type="ECO:0000259" key="5">
    <source>
        <dbReference type="PROSITE" id="PS50104"/>
    </source>
</evidence>